<evidence type="ECO:0000256" key="4">
    <source>
        <dbReference type="ARBA" id="ARBA00022989"/>
    </source>
</evidence>
<proteinExistence type="inferred from homology"/>
<comment type="subcellular location">
    <subcellularLocation>
        <location evidence="7">Cell membrane</location>
        <topology evidence="7">Multi-pass membrane protein</topology>
    </subcellularLocation>
    <subcellularLocation>
        <location evidence="1">Membrane</location>
        <topology evidence="1">Multi-pass membrane protein</topology>
    </subcellularLocation>
</comment>
<sequence>MDYNLLAAESCKEKKRSTKDVTFLIIFGILILVWINIGIHGFLAGNIPSEIISDIKLWINDNKIVEALSYNNLLLIGFIGFAIFLAALFLIMIAWMTKFMIIMTLCFQLGFLLSFFILSMGFSFCRATQLLFALTIFGIKIYALKKVGMKIVCKVLQDVINAVNHHFPSSFIIVLLEFALGLSVIIFSVTAGAHLLFIKKTTSQTDLEYGKVDGYSKRFPSNEATGNAAKYTFFENIADADPPTYVIYLMSIFICVTISIVCFIGNFRRMLLHGMFTHWYRTLDKQNISNAVSFRYFATIVRHHMGTIAFSSTIFAIVPAIRALFNSRKDLLRLIKNRPSALYALCCALWEMTTNASITCISNGTSLYQSMKDGLQLAMRNPLKYIILRGVTFGLIELGVYFILFINVKTEIQLYDLRTSDQDPDLHSLKQATTIAIGIFSLVISAIYLSIFNNAAEAVILCLFEESNSSKPIDKDGDYLCENNEA</sequence>
<feature type="transmembrane region" description="Helical" evidence="7">
    <location>
        <begin position="21"/>
        <end position="43"/>
    </location>
</feature>
<reference evidence="8" key="1">
    <citation type="submission" date="2021-01" db="UniProtKB">
        <authorList>
            <consortium name="EnsemblMetazoa"/>
        </authorList>
    </citation>
    <scope>IDENTIFICATION</scope>
</reference>
<dbReference type="RefSeq" id="XP_032453578.1">
    <property type="nucleotide sequence ID" value="XM_032597687.1"/>
</dbReference>
<dbReference type="KEGG" id="nvi:100122432"/>
<name>A0A7M7PZJ3_NASVI</name>
<dbReference type="PANTHER" id="PTHR12385:SF14">
    <property type="entry name" value="CHOLINE TRANSPORTER-LIKE 2"/>
    <property type="match status" value="1"/>
</dbReference>
<feature type="transmembrane region" description="Helical" evidence="7">
    <location>
        <begin position="341"/>
        <end position="365"/>
    </location>
</feature>
<dbReference type="GeneID" id="100122432"/>
<dbReference type="InParanoid" id="A0A7M7PZJ3"/>
<dbReference type="InterPro" id="IPR007603">
    <property type="entry name" value="Choline_transptr-like"/>
</dbReference>
<protein>
    <recommendedName>
        <fullName evidence="7">Choline transporter-like protein</fullName>
    </recommendedName>
</protein>
<feature type="transmembrane region" description="Helical" evidence="7">
    <location>
        <begin position="171"/>
        <end position="197"/>
    </location>
</feature>
<feature type="transmembrane region" description="Helical" evidence="7">
    <location>
        <begin position="127"/>
        <end position="144"/>
    </location>
</feature>
<comment type="function">
    <text evidence="7">Choline transporter.</text>
</comment>
<feature type="transmembrane region" description="Helical" evidence="7">
    <location>
        <begin position="245"/>
        <end position="267"/>
    </location>
</feature>
<evidence type="ECO:0000256" key="2">
    <source>
        <dbReference type="ARBA" id="ARBA00007168"/>
    </source>
</evidence>
<feature type="transmembrane region" description="Helical" evidence="7">
    <location>
        <begin position="386"/>
        <end position="408"/>
    </location>
</feature>
<keyword evidence="4 7" id="KW-1133">Transmembrane helix</keyword>
<dbReference type="OMA" id="WINIGIH"/>
<evidence type="ECO:0000313" key="9">
    <source>
        <dbReference type="Proteomes" id="UP000002358"/>
    </source>
</evidence>
<feature type="transmembrane region" description="Helical" evidence="7">
    <location>
        <begin position="305"/>
        <end position="325"/>
    </location>
</feature>
<keyword evidence="9" id="KW-1185">Reference proteome</keyword>
<dbReference type="EnsemblMetazoa" id="XM_031922694">
    <property type="protein sequence ID" value="XP_031778554"/>
    <property type="gene ID" value="LOC100122432"/>
</dbReference>
<dbReference type="PANTHER" id="PTHR12385">
    <property type="entry name" value="CHOLINE TRANSPORTER-LIKE (SLC FAMILY 44)"/>
    <property type="match status" value="1"/>
</dbReference>
<keyword evidence="3 7" id="KW-0812">Transmembrane</keyword>
<comment type="similarity">
    <text evidence="2 7">Belongs to the CTL (choline transporter-like) family.</text>
</comment>
<feature type="transmembrane region" description="Helical" evidence="7">
    <location>
        <begin position="73"/>
        <end position="95"/>
    </location>
</feature>
<dbReference type="AlphaFoldDB" id="A0A7M7PZJ3"/>
<keyword evidence="5 7" id="KW-0472">Membrane</keyword>
<dbReference type="Proteomes" id="UP000002358">
    <property type="component" value="Chromosome 2"/>
</dbReference>
<accession>A0A7M7PZJ3</accession>
<feature type="transmembrane region" description="Helical" evidence="7">
    <location>
        <begin position="428"/>
        <end position="451"/>
    </location>
</feature>
<organism evidence="8 9">
    <name type="scientific">Nasonia vitripennis</name>
    <name type="common">Parasitic wasp</name>
    <dbReference type="NCBI Taxonomy" id="7425"/>
    <lineage>
        <taxon>Eukaryota</taxon>
        <taxon>Metazoa</taxon>
        <taxon>Ecdysozoa</taxon>
        <taxon>Arthropoda</taxon>
        <taxon>Hexapoda</taxon>
        <taxon>Insecta</taxon>
        <taxon>Pterygota</taxon>
        <taxon>Neoptera</taxon>
        <taxon>Endopterygota</taxon>
        <taxon>Hymenoptera</taxon>
        <taxon>Apocrita</taxon>
        <taxon>Proctotrupomorpha</taxon>
        <taxon>Chalcidoidea</taxon>
        <taxon>Pteromalidae</taxon>
        <taxon>Pteromalinae</taxon>
        <taxon>Nasonia</taxon>
    </lineage>
</organism>
<evidence type="ECO:0000256" key="5">
    <source>
        <dbReference type="ARBA" id="ARBA00023136"/>
    </source>
</evidence>
<evidence type="ECO:0000256" key="7">
    <source>
        <dbReference type="RuleBase" id="RU368066"/>
    </source>
</evidence>
<keyword evidence="6" id="KW-0325">Glycoprotein</keyword>
<evidence type="ECO:0000256" key="1">
    <source>
        <dbReference type="ARBA" id="ARBA00004141"/>
    </source>
</evidence>
<dbReference type="EnsemblMetazoa" id="XM_032597687">
    <property type="protein sequence ID" value="XP_032453578"/>
    <property type="gene ID" value="LOC100122432"/>
</dbReference>
<feature type="transmembrane region" description="Helical" evidence="7">
    <location>
        <begin position="102"/>
        <end position="121"/>
    </location>
</feature>
<dbReference type="RefSeq" id="XP_031778554.1">
    <property type="nucleotide sequence ID" value="XM_031922694.2"/>
</dbReference>
<evidence type="ECO:0000256" key="3">
    <source>
        <dbReference type="ARBA" id="ARBA00022692"/>
    </source>
</evidence>
<dbReference type="Pfam" id="PF04515">
    <property type="entry name" value="Choline_transpo"/>
    <property type="match status" value="1"/>
</dbReference>
<dbReference type="GO" id="GO:0022857">
    <property type="term" value="F:transmembrane transporter activity"/>
    <property type="evidence" value="ECO:0007669"/>
    <property type="project" value="UniProtKB-UniRule"/>
</dbReference>
<dbReference type="GO" id="GO:0005886">
    <property type="term" value="C:plasma membrane"/>
    <property type="evidence" value="ECO:0007669"/>
    <property type="project" value="UniProtKB-SubCell"/>
</dbReference>
<evidence type="ECO:0000256" key="6">
    <source>
        <dbReference type="ARBA" id="ARBA00023180"/>
    </source>
</evidence>
<evidence type="ECO:0000313" key="8">
    <source>
        <dbReference type="EnsemblMetazoa" id="XP_031778554"/>
    </source>
</evidence>